<evidence type="ECO:0000313" key="6">
    <source>
        <dbReference type="EMBL" id="RAW32576.1"/>
    </source>
</evidence>
<dbReference type="VEuPathDB" id="FungiDB:PC110_g11076"/>
<organism evidence="6 7">
    <name type="scientific">Phytophthora cactorum</name>
    <dbReference type="NCBI Taxonomy" id="29920"/>
    <lineage>
        <taxon>Eukaryota</taxon>
        <taxon>Sar</taxon>
        <taxon>Stramenopiles</taxon>
        <taxon>Oomycota</taxon>
        <taxon>Peronosporomycetes</taxon>
        <taxon>Peronosporales</taxon>
        <taxon>Peronosporaceae</taxon>
        <taxon>Phytophthora</taxon>
    </lineage>
</organism>
<dbReference type="EMBL" id="RCMK01000133">
    <property type="protein sequence ID" value="KAG2947401.1"/>
    <property type="molecule type" value="Genomic_DNA"/>
</dbReference>
<evidence type="ECO:0008006" key="8">
    <source>
        <dbReference type="Google" id="ProtNLM"/>
    </source>
</evidence>
<dbReference type="Proteomes" id="UP000760860">
    <property type="component" value="Unassembled WGS sequence"/>
</dbReference>
<dbReference type="Proteomes" id="UP000736787">
    <property type="component" value="Unassembled WGS sequence"/>
</dbReference>
<dbReference type="STRING" id="29920.A0A329S9J2"/>
<keyword evidence="1" id="KW-0175">Coiled coil</keyword>
<feature type="region of interest" description="Disordered" evidence="2">
    <location>
        <begin position="1"/>
        <end position="25"/>
    </location>
</feature>
<dbReference type="Gene3D" id="3.40.50.300">
    <property type="entry name" value="P-loop containing nucleotide triphosphate hydrolases"/>
    <property type="match status" value="1"/>
</dbReference>
<evidence type="ECO:0000313" key="5">
    <source>
        <dbReference type="EMBL" id="KAG6968277.1"/>
    </source>
</evidence>
<comment type="caution">
    <text evidence="6">The sequence shown here is derived from an EMBL/GenBank/DDBJ whole genome shotgun (WGS) entry which is preliminary data.</text>
</comment>
<evidence type="ECO:0000256" key="1">
    <source>
        <dbReference type="SAM" id="Coils"/>
    </source>
</evidence>
<dbReference type="SUPFAM" id="SSF52540">
    <property type="entry name" value="P-loop containing nucleoside triphosphate hydrolases"/>
    <property type="match status" value="1"/>
</dbReference>
<protein>
    <recommendedName>
        <fullName evidence="8">P-loop containing nucleoside triphosphate hydrolase</fullName>
    </recommendedName>
</protein>
<evidence type="ECO:0000313" key="4">
    <source>
        <dbReference type="EMBL" id="KAG3224375.1"/>
    </source>
</evidence>
<gene>
    <name evidence="5" type="ORF">JG687_00003843</name>
    <name evidence="6" type="ORF">PC110_g11076</name>
    <name evidence="3" type="ORF">PC117_g6836</name>
    <name evidence="4" type="ORF">PC129_g4950</name>
</gene>
<feature type="compositionally biased region" description="Basic and acidic residues" evidence="2">
    <location>
        <begin position="371"/>
        <end position="382"/>
    </location>
</feature>
<feature type="region of interest" description="Disordered" evidence="2">
    <location>
        <begin position="355"/>
        <end position="388"/>
    </location>
</feature>
<feature type="compositionally biased region" description="Polar residues" evidence="2">
    <location>
        <begin position="1"/>
        <end position="19"/>
    </location>
</feature>
<dbReference type="Proteomes" id="UP000688947">
    <property type="component" value="Unassembled WGS sequence"/>
</dbReference>
<reference evidence="4" key="2">
    <citation type="submission" date="2018-05" db="EMBL/GenBank/DDBJ databases">
        <title>Effector identification in a new, highly contiguous assembly of the strawberry crown rot pathogen Phytophthora cactorum.</title>
        <authorList>
            <person name="Armitage A.D."/>
            <person name="Nellist C.F."/>
            <person name="Bates H."/>
            <person name="Vickerstaff R.J."/>
            <person name="Harrison R.J."/>
        </authorList>
    </citation>
    <scope>NUCLEOTIDE SEQUENCE</scope>
    <source>
        <strain evidence="3">4040</strain>
        <strain evidence="4">P421</strain>
    </source>
</reference>
<name>A0A329S9J2_9STRA</name>
<dbReference type="Proteomes" id="UP000251314">
    <property type="component" value="Unassembled WGS sequence"/>
</dbReference>
<dbReference type="OrthoDB" id="75427at2759"/>
<evidence type="ECO:0000313" key="3">
    <source>
        <dbReference type="EMBL" id="KAG2947401.1"/>
    </source>
</evidence>
<feature type="coiled-coil region" evidence="1">
    <location>
        <begin position="264"/>
        <end position="298"/>
    </location>
</feature>
<dbReference type="InterPro" id="IPR027417">
    <property type="entry name" value="P-loop_NTPase"/>
</dbReference>
<proteinExistence type="predicted"/>
<evidence type="ECO:0000313" key="7">
    <source>
        <dbReference type="Proteomes" id="UP000251314"/>
    </source>
</evidence>
<dbReference type="EMBL" id="RCMV01000113">
    <property type="protein sequence ID" value="KAG3224375.1"/>
    <property type="molecule type" value="Genomic_DNA"/>
</dbReference>
<reference evidence="5" key="3">
    <citation type="submission" date="2021-01" db="EMBL/GenBank/DDBJ databases">
        <title>Phytophthora aleatoria, a newly-described species from Pinus radiata is distinct from Phytophthora cactorum isolates based on comparative genomics.</title>
        <authorList>
            <person name="Mcdougal R."/>
            <person name="Panda P."/>
            <person name="Williams N."/>
            <person name="Studholme D.J."/>
        </authorList>
    </citation>
    <scope>NUCLEOTIDE SEQUENCE</scope>
    <source>
        <strain evidence="5">NZFS 3830</strain>
    </source>
</reference>
<dbReference type="EMBL" id="MJFZ01000272">
    <property type="protein sequence ID" value="RAW32576.1"/>
    <property type="molecule type" value="Genomic_DNA"/>
</dbReference>
<accession>A0A329S9J2</accession>
<reference evidence="6 7" key="1">
    <citation type="submission" date="2018-01" db="EMBL/GenBank/DDBJ databases">
        <title>Draft genome of the strawberry crown rot pathogen Phytophthora cactorum.</title>
        <authorList>
            <person name="Armitage A.D."/>
            <person name="Lysoe E."/>
            <person name="Nellist C.F."/>
            <person name="Harrison R.J."/>
            <person name="Brurberg M.B."/>
        </authorList>
    </citation>
    <scope>NUCLEOTIDE SEQUENCE [LARGE SCALE GENOMIC DNA]</scope>
    <source>
        <strain evidence="6 7">10300</strain>
    </source>
</reference>
<evidence type="ECO:0000256" key="2">
    <source>
        <dbReference type="SAM" id="MobiDB-lite"/>
    </source>
</evidence>
<dbReference type="EMBL" id="JAENGZ010000123">
    <property type="protein sequence ID" value="KAG6968277.1"/>
    <property type="molecule type" value="Genomic_DNA"/>
</dbReference>
<sequence length="388" mass="43093">MERAPTTTTSSRPGTQQQPKPEKPNWRISFGFWTELDALYHSFVPPTKPRCPCLPRDSTSEWKKRLVPDDIEQFLGNPAAAASLRAITSRTETDTTSVFTNFIISGGRSTGKATFAGILRKTLLSVTSEQPCHFGSLNASEFADKALQGKLEEAVKRLGASKAGTPSFLIIERFESVTPSVQQHFLVPLLVEANLKKVFVILLVRPDANKLAEQIKTQAMKVHLHPLSANFVRTKLLLICQQERIGYTREGLEELAKDCSFNNADQLKLDVRKEIATSEKLKRELLRSRQALADLETQRYVFARDRGKTAKWGSAKKAADEQLARMDAALNSAKGSIKSLEQELSSHHEALVKLQDAAAHGRSRGIGKGLGRIELKQEEKQRNKPAAV</sequence>
<keyword evidence="7" id="KW-1185">Reference proteome</keyword>
<dbReference type="AlphaFoldDB" id="A0A329S9J2"/>